<name>A0A504YPR3_FASGI</name>
<gene>
    <name evidence="1" type="ORF">FGIG_03408</name>
</gene>
<evidence type="ECO:0000313" key="1">
    <source>
        <dbReference type="EMBL" id="TPP59908.1"/>
    </source>
</evidence>
<dbReference type="EMBL" id="SUNJ01010104">
    <property type="protein sequence ID" value="TPP59908.1"/>
    <property type="molecule type" value="Genomic_DNA"/>
</dbReference>
<dbReference type="Proteomes" id="UP000316759">
    <property type="component" value="Unassembled WGS sequence"/>
</dbReference>
<dbReference type="OrthoDB" id="6514143at2759"/>
<protein>
    <submittedName>
        <fullName evidence="1">Uncharacterized protein</fullName>
    </submittedName>
</protein>
<comment type="caution">
    <text evidence="1">The sequence shown here is derived from an EMBL/GenBank/DDBJ whole genome shotgun (WGS) entry which is preliminary data.</text>
</comment>
<sequence length="142" mass="15958">MLQALFTYQTMHYRATNQTPAELMFGCPIRTMLSAAHTIPEVTSSDQLERRERHQNPCSKAAALIQLGTFVRLHKQSVAKGRTKLSENLNIESVCRPGTYELDNGSKLNARRLLTRSQQNDQKPLLTRGDIAPGVQLRPSAR</sequence>
<reference evidence="1 2" key="1">
    <citation type="submission" date="2019-04" db="EMBL/GenBank/DDBJ databases">
        <title>Annotation for the trematode Fasciola gigantica.</title>
        <authorList>
            <person name="Choi Y.-J."/>
        </authorList>
    </citation>
    <scope>NUCLEOTIDE SEQUENCE [LARGE SCALE GENOMIC DNA]</scope>
    <source>
        <strain evidence="1">Uganda_cow_1</strain>
    </source>
</reference>
<keyword evidence="2" id="KW-1185">Reference proteome</keyword>
<dbReference type="AlphaFoldDB" id="A0A504YPR3"/>
<accession>A0A504YPR3</accession>
<proteinExistence type="predicted"/>
<evidence type="ECO:0000313" key="2">
    <source>
        <dbReference type="Proteomes" id="UP000316759"/>
    </source>
</evidence>
<organism evidence="1 2">
    <name type="scientific">Fasciola gigantica</name>
    <name type="common">Giant liver fluke</name>
    <dbReference type="NCBI Taxonomy" id="46835"/>
    <lineage>
        <taxon>Eukaryota</taxon>
        <taxon>Metazoa</taxon>
        <taxon>Spiralia</taxon>
        <taxon>Lophotrochozoa</taxon>
        <taxon>Platyhelminthes</taxon>
        <taxon>Trematoda</taxon>
        <taxon>Digenea</taxon>
        <taxon>Plagiorchiida</taxon>
        <taxon>Echinostomata</taxon>
        <taxon>Echinostomatoidea</taxon>
        <taxon>Fasciolidae</taxon>
        <taxon>Fasciola</taxon>
    </lineage>
</organism>